<dbReference type="Pfam" id="PF22905">
    <property type="entry name" value="Hydro_N_hd"/>
    <property type="match status" value="1"/>
</dbReference>
<sequence length="495" mass="54086">MQLQNISLGKLIAAAGGDPWAVNNSIQTGRPAQIADLAQAFHNAGQCTSESSNAFADARRRFEAAWNRESGERPINDSAEVQRITSSLRVQAAQLPEIAVDLENVAATLAQAQRTCGVLISGLERQLEDIDRQLGEAYALERSGHLSAHDQQVLDQHISDLEHQAIDDTKDTLAQLQSIRSGYSDCLQRSQTNLRTDGFDPASIQALDAPESPAKPDDQNPPHDDRPEIQDALSKPLPDDPDKLHDLWEKLTPQERDWLYQHDHSLGNHDGLPAVDRDRYNRLTLGEELAQAQAAATEADALQAQHPDWAQGKNIPQPNEPGAIFQDRLDYEAWQRRYDAARNGAKNLADLQAVDKTVKGNPDRKLLLLDTHTGRQTHAAVAVGDPDKATHVSVTTPGLNTTVHGSIGGMVDEATHLRMEALRQLSFTPGHEHDSVSAIAWIGYDTPQVPGWDDLGKSISGGWDVSHDDLAKAGAHDLARFYDGLGAATRALPRI</sequence>
<reference evidence="4" key="1">
    <citation type="submission" date="2014-01" db="EMBL/GenBank/DDBJ databases">
        <authorList>
            <person name="Brown-Elliot B."/>
            <person name="Wallace R."/>
            <person name="Lenaerts A."/>
            <person name="Ordway D."/>
            <person name="DeGroote M.A."/>
            <person name="Parker T."/>
            <person name="Sizemore C."/>
            <person name="Tallon L.J."/>
            <person name="Sadzewicz L.K."/>
            <person name="Sengamalay N."/>
            <person name="Fraser C.M."/>
            <person name="Hine E."/>
            <person name="Shefchek K.A."/>
            <person name="Das S.P."/>
            <person name="Tettelin H."/>
        </authorList>
    </citation>
    <scope>NUCLEOTIDE SEQUENCE [LARGE SCALE GENOMIC DNA]</scope>
    <source>
        <strain evidence="4">4042</strain>
    </source>
</reference>
<dbReference type="InterPro" id="IPR054469">
    <property type="entry name" value="Pred_hydrolase_N"/>
</dbReference>
<feature type="domain" description="Predicted hydrolase N-terminal" evidence="3">
    <location>
        <begin position="1"/>
        <end position="195"/>
    </location>
</feature>
<comment type="caution">
    <text evidence="4">The sequence shown here is derived from an EMBL/GenBank/DDBJ whole genome shotgun (WGS) entry which is preliminary data.</text>
</comment>
<evidence type="ECO:0000256" key="1">
    <source>
        <dbReference type="SAM" id="MobiDB-lite"/>
    </source>
</evidence>
<organism evidence="4">
    <name type="scientific">Mycobacterium xenopi 4042</name>
    <dbReference type="NCBI Taxonomy" id="1299334"/>
    <lineage>
        <taxon>Bacteria</taxon>
        <taxon>Bacillati</taxon>
        <taxon>Actinomycetota</taxon>
        <taxon>Actinomycetes</taxon>
        <taxon>Mycobacteriales</taxon>
        <taxon>Mycobacteriaceae</taxon>
        <taxon>Mycobacterium</taxon>
    </lineage>
</organism>
<evidence type="ECO:0000313" key="4">
    <source>
        <dbReference type="EMBL" id="EUA33156.1"/>
    </source>
</evidence>
<dbReference type="EMBL" id="JAOB01000047">
    <property type="protein sequence ID" value="EUA33156.1"/>
    <property type="molecule type" value="Genomic_DNA"/>
</dbReference>
<feature type="compositionally biased region" description="Basic and acidic residues" evidence="1">
    <location>
        <begin position="214"/>
        <end position="229"/>
    </location>
</feature>
<proteinExistence type="predicted"/>
<evidence type="ECO:0000259" key="2">
    <source>
        <dbReference type="Pfam" id="PF06259"/>
    </source>
</evidence>
<dbReference type="InterPro" id="IPR010427">
    <property type="entry name" value="DUF1023"/>
</dbReference>
<gene>
    <name evidence="4" type="ORF">I553_7564</name>
</gene>
<dbReference type="GO" id="GO:0016787">
    <property type="term" value="F:hydrolase activity"/>
    <property type="evidence" value="ECO:0007669"/>
    <property type="project" value="UniProtKB-KW"/>
</dbReference>
<name>X8APT9_MYCXE</name>
<feature type="region of interest" description="Disordered" evidence="1">
    <location>
        <begin position="204"/>
        <end position="245"/>
    </location>
</feature>
<dbReference type="ESTHER" id="mycxe-i0rqw4">
    <property type="family name" value="Duf_1023"/>
</dbReference>
<dbReference type="PATRIC" id="fig|1299334.3.peg.4948"/>
<keyword evidence="4" id="KW-0378">Hydrolase</keyword>
<feature type="domain" description="DUF1023" evidence="2">
    <location>
        <begin position="375"/>
        <end position="489"/>
    </location>
</feature>
<protein>
    <submittedName>
        <fullName evidence="4">Alpha/beta hydrolase family protein</fullName>
    </submittedName>
</protein>
<accession>X8APT9</accession>
<dbReference type="AlphaFoldDB" id="X8APT9"/>
<evidence type="ECO:0000259" key="3">
    <source>
        <dbReference type="Pfam" id="PF22905"/>
    </source>
</evidence>
<dbReference type="Pfam" id="PF06259">
    <property type="entry name" value="Abhydrolase_8"/>
    <property type="match status" value="1"/>
</dbReference>